<keyword evidence="4" id="KW-0949">S-adenosyl-L-methionine</keyword>
<comment type="caution">
    <text evidence="7">The sequence shown here is derived from an EMBL/GenBank/DDBJ whole genome shotgun (WGS) entry which is preliminary data.</text>
</comment>
<keyword evidence="2 7" id="KW-0489">Methyltransferase</keyword>
<sequence length="1214" mass="142959">MNKQAIKDFSKRARKKLIEDVEQRAYKLGIDKDKILDIESFEGGFKIKGRESGIFTEKEKKHRDNLIKEIDKKGYEQVMEEVAYIWFNRFIALRFMEVNNYLPSGIRVLSSEEKGKTDPDILTEMSLLDLDIDWNKIENIENSNRDSNQKAEEIYKHLLIKQCNQLGSIMPTVFEEISDYTELLIPDNLLFGENSIVKDLVESIEEYDWKIKLNEEESELEDEKGEHGIEIIGWLYQYYILEKKDEVFAGLKKNIKISKENIPAATQLFTPKWIVKYMVENSLGRLWIESHPDDELKSKWKYYLEEAEQDEKVKEELEKLKNPDLIPEDIKILDPAMGSGHILVYAFDVLYDIYLSQGYSERQIPRLILENNLYGLDIDDRAGQLAVFALMMKARSKNRRIFRRKLDLNLVSIQESNDISKETINYFAGEDEELKKDVEYLIEVFEDAKEYGSILEVKPVDFDKIEERLEEIEEEQAKMYEQGYRNIILEKLPPLIKQGKIMSSKYDVVCTNPPYMGQGGMNGKLKKYLDRNYKKSKQDLCTVLIEKCIDYTEKNMYTGMITMHSWMFISSFKKLRKKMIEDMMIYNMVHLGARAFEEIGGEVVQTTTFVIRKKSIKKYNGSYVRLTGYNDYARKKDEYLKSIENFNNRYITSFNEFFKIPGSPIAYWLSNSFLQIFKLDTNIELLADKLISGNKTANNNKFLKFLWEVDSYKIGTRWQFYAKGGEFRKWYGNIENIIDWSDNAIKFYKENRTSNIIDEAYWFRSGITYTELTTKKFNGRLLKKDMLFDMSGPGILVKNDFKRNYLMGLLNSKISSIILKVLNSSFHVKLNDLLRIPVIYDERGKYNNIIVNLVQQNISISKTDWDSFETSWDFKRHPILTYKGEATTIESAFNNWADFAEKQFYQLKGNEEELNRIFIEIYGLEDELTPGVDEKDVTVNKADIERDIKSFISYAVGCMLGRYSLDVDGLIYAGGNWEDKWKFEDGKCLVKDEENNTWIESSFWPTMTNIIPITDDNYFEDDIVERFVEFVKVTFGSKNLEQNLDYIADVLGKKARETSRDTIRRYFLKNFYKDHVKVYKKRPIYWLFDSGKQDGFKALIYMHRYSPDIIAEVRVDYLHKLQKKYEGEIEHLNMVIDSDISTREKNMAKKRKEKLMKQINECKEYDQAVNHMANKRIDIDLDDGVKVNHEKFQKVEVPRGEEHKPLKINLLAKI</sequence>
<dbReference type="GO" id="GO:0006304">
    <property type="term" value="P:DNA modification"/>
    <property type="evidence" value="ECO:0007669"/>
    <property type="project" value="InterPro"/>
</dbReference>
<dbReference type="AlphaFoldDB" id="A0A844FGV8"/>
<evidence type="ECO:0000256" key="2">
    <source>
        <dbReference type="ARBA" id="ARBA00022603"/>
    </source>
</evidence>
<evidence type="ECO:0000256" key="5">
    <source>
        <dbReference type="ARBA" id="ARBA00047942"/>
    </source>
</evidence>
<dbReference type="PANTHER" id="PTHR33841:SF1">
    <property type="entry name" value="DNA METHYLTRANSFERASE A"/>
    <property type="match status" value="1"/>
</dbReference>
<accession>A0A844FGV8</accession>
<gene>
    <name evidence="7" type="primary">pglX</name>
    <name evidence="7" type="ORF">FYJ27_05645</name>
</gene>
<evidence type="ECO:0000256" key="4">
    <source>
        <dbReference type="ARBA" id="ARBA00022691"/>
    </source>
</evidence>
<dbReference type="InterPro" id="IPR047939">
    <property type="entry name" value="BREX_1_PglX"/>
</dbReference>
<organism evidence="7 8">
    <name type="scientific">Anaerosalibacter bizertensis</name>
    <dbReference type="NCBI Taxonomy" id="932217"/>
    <lineage>
        <taxon>Bacteria</taxon>
        <taxon>Bacillati</taxon>
        <taxon>Bacillota</taxon>
        <taxon>Tissierellia</taxon>
        <taxon>Tissierellales</taxon>
        <taxon>Sporanaerobacteraceae</taxon>
        <taxon>Anaerosalibacter</taxon>
    </lineage>
</organism>
<dbReference type="GO" id="GO:0009007">
    <property type="term" value="F:site-specific DNA-methyltransferase (adenine-specific) activity"/>
    <property type="evidence" value="ECO:0007669"/>
    <property type="project" value="UniProtKB-EC"/>
</dbReference>
<dbReference type="InterPro" id="IPR011639">
    <property type="entry name" value="MethylTrfase_TaqI-like_dom"/>
</dbReference>
<dbReference type="OrthoDB" id="32195at2"/>
<dbReference type="Gene3D" id="3.40.50.150">
    <property type="entry name" value="Vaccinia Virus protein VP39"/>
    <property type="match status" value="1"/>
</dbReference>
<evidence type="ECO:0000313" key="8">
    <source>
        <dbReference type="Proteomes" id="UP000462760"/>
    </source>
</evidence>
<reference evidence="7 8" key="1">
    <citation type="submission" date="2019-08" db="EMBL/GenBank/DDBJ databases">
        <title>In-depth cultivation of the pig gut microbiome towards novel bacterial diversity and tailored functional studies.</title>
        <authorList>
            <person name="Wylensek D."/>
            <person name="Hitch T.C.A."/>
            <person name="Clavel T."/>
        </authorList>
    </citation>
    <scope>NUCLEOTIDE SEQUENCE [LARGE SCALE GENOMIC DNA]</scope>
    <source>
        <strain evidence="7 8">Med78-601-WT-4W-RMD-3</strain>
    </source>
</reference>
<dbReference type="NCBIfam" id="NF033452">
    <property type="entry name" value="BREX_1_MTaseX"/>
    <property type="match status" value="1"/>
</dbReference>
<dbReference type="EC" id="2.1.1.72" evidence="1"/>
<evidence type="ECO:0000256" key="3">
    <source>
        <dbReference type="ARBA" id="ARBA00022679"/>
    </source>
</evidence>
<dbReference type="InterPro" id="IPR029063">
    <property type="entry name" value="SAM-dependent_MTases_sf"/>
</dbReference>
<comment type="catalytic activity">
    <reaction evidence="5">
        <text>a 2'-deoxyadenosine in DNA + S-adenosyl-L-methionine = an N(6)-methyl-2'-deoxyadenosine in DNA + S-adenosyl-L-homocysteine + H(+)</text>
        <dbReference type="Rhea" id="RHEA:15197"/>
        <dbReference type="Rhea" id="RHEA-COMP:12418"/>
        <dbReference type="Rhea" id="RHEA-COMP:12419"/>
        <dbReference type="ChEBI" id="CHEBI:15378"/>
        <dbReference type="ChEBI" id="CHEBI:57856"/>
        <dbReference type="ChEBI" id="CHEBI:59789"/>
        <dbReference type="ChEBI" id="CHEBI:90615"/>
        <dbReference type="ChEBI" id="CHEBI:90616"/>
        <dbReference type="EC" id="2.1.1.72"/>
    </reaction>
</comment>
<dbReference type="InterPro" id="IPR050953">
    <property type="entry name" value="N4_N6_ade-DNA_methylase"/>
</dbReference>
<keyword evidence="3 7" id="KW-0808">Transferase</keyword>
<dbReference type="GO" id="GO:0032259">
    <property type="term" value="P:methylation"/>
    <property type="evidence" value="ECO:0007669"/>
    <property type="project" value="UniProtKB-KW"/>
</dbReference>
<dbReference type="PRINTS" id="PR00507">
    <property type="entry name" value="N12N6MTFRASE"/>
</dbReference>
<proteinExistence type="predicted"/>
<feature type="domain" description="Type II methyltransferase M.TaqI-like" evidence="6">
    <location>
        <begin position="371"/>
        <end position="593"/>
    </location>
</feature>
<dbReference type="Proteomes" id="UP000462760">
    <property type="component" value="Unassembled WGS sequence"/>
</dbReference>
<protein>
    <recommendedName>
        <fullName evidence="1">site-specific DNA-methyltransferase (adenine-specific)</fullName>
        <ecNumber evidence="1">2.1.1.72</ecNumber>
    </recommendedName>
</protein>
<evidence type="ECO:0000256" key="1">
    <source>
        <dbReference type="ARBA" id="ARBA00011900"/>
    </source>
</evidence>
<dbReference type="EMBL" id="VULR01000006">
    <property type="protein sequence ID" value="MSS43214.1"/>
    <property type="molecule type" value="Genomic_DNA"/>
</dbReference>
<dbReference type="SUPFAM" id="SSF53335">
    <property type="entry name" value="S-adenosyl-L-methionine-dependent methyltransferases"/>
    <property type="match status" value="1"/>
</dbReference>
<evidence type="ECO:0000313" key="7">
    <source>
        <dbReference type="EMBL" id="MSS43214.1"/>
    </source>
</evidence>
<dbReference type="PANTHER" id="PTHR33841">
    <property type="entry name" value="DNA METHYLTRANSFERASE YEEA-RELATED"/>
    <property type="match status" value="1"/>
</dbReference>
<dbReference type="RefSeq" id="WP_154483895.1">
    <property type="nucleotide sequence ID" value="NZ_VULR01000006.1"/>
</dbReference>
<name>A0A844FGV8_9FIRM</name>
<evidence type="ECO:0000259" key="6">
    <source>
        <dbReference type="Pfam" id="PF07669"/>
    </source>
</evidence>
<dbReference type="Pfam" id="PF07669">
    <property type="entry name" value="Eco57I"/>
    <property type="match status" value="1"/>
</dbReference>